<name>A0ABY0CRX6_9DELT</name>
<keyword evidence="1" id="KW-0812">Transmembrane</keyword>
<sequence>MEIDQREDNKKTLKIVLVVLGVTALLSALCCGGAAFLGVGMFGELAEVEKTYYPACDMLEDSEACSDCCRERGHNGYVYGDWLNEEGRFCGCLGDEKPDGVAPMREEGAAAE</sequence>
<accession>A0ABY0CRX6</accession>
<dbReference type="RefSeq" id="WP_115605579.1">
    <property type="nucleotide sequence ID" value="NZ_SADD01000009.1"/>
</dbReference>
<comment type="caution">
    <text evidence="2">The sequence shown here is derived from an EMBL/GenBank/DDBJ whole genome shotgun (WGS) entry which is preliminary data.</text>
</comment>
<keyword evidence="1" id="KW-1133">Transmembrane helix</keyword>
<dbReference type="EMBL" id="SADD01000009">
    <property type="protein sequence ID" value="RVU42829.1"/>
    <property type="molecule type" value="Genomic_DNA"/>
</dbReference>
<protein>
    <submittedName>
        <fullName evidence="2">Uncharacterized protein</fullName>
    </submittedName>
</protein>
<keyword evidence="1" id="KW-0472">Membrane</keyword>
<evidence type="ECO:0000313" key="2">
    <source>
        <dbReference type="EMBL" id="RVU42829.1"/>
    </source>
</evidence>
<dbReference type="Proteomes" id="UP000282926">
    <property type="component" value="Unassembled WGS sequence"/>
</dbReference>
<reference evidence="2 3" key="1">
    <citation type="submission" date="2019-01" db="EMBL/GenBank/DDBJ databases">
        <title>Lujinxingia litoralis gen. nov., sp. nov. and Lujinxingia sediminis gen. nov., sp. nov., new members in the order Bradymonadales, isolated from coastal sediment.</title>
        <authorList>
            <person name="Li C.-M."/>
        </authorList>
    </citation>
    <scope>NUCLEOTIDE SEQUENCE [LARGE SCALE GENOMIC DNA]</scope>
    <source>
        <strain evidence="2 3">SEH01</strain>
    </source>
</reference>
<feature type="transmembrane region" description="Helical" evidence="1">
    <location>
        <begin position="12"/>
        <end position="37"/>
    </location>
</feature>
<organism evidence="2 3">
    <name type="scientific">Lujinxingia sediminis</name>
    <dbReference type="NCBI Taxonomy" id="2480984"/>
    <lineage>
        <taxon>Bacteria</taxon>
        <taxon>Deltaproteobacteria</taxon>
        <taxon>Bradymonadales</taxon>
        <taxon>Lujinxingiaceae</taxon>
        <taxon>Lujinxingia</taxon>
    </lineage>
</organism>
<gene>
    <name evidence="2" type="ORF">EA187_15075</name>
</gene>
<keyword evidence="3" id="KW-1185">Reference proteome</keyword>
<proteinExistence type="predicted"/>
<evidence type="ECO:0000256" key="1">
    <source>
        <dbReference type="SAM" id="Phobius"/>
    </source>
</evidence>
<evidence type="ECO:0000313" key="3">
    <source>
        <dbReference type="Proteomes" id="UP000282926"/>
    </source>
</evidence>